<organism evidence="1 2">
    <name type="scientific">Auriscalpium vulgare</name>
    <dbReference type="NCBI Taxonomy" id="40419"/>
    <lineage>
        <taxon>Eukaryota</taxon>
        <taxon>Fungi</taxon>
        <taxon>Dikarya</taxon>
        <taxon>Basidiomycota</taxon>
        <taxon>Agaricomycotina</taxon>
        <taxon>Agaricomycetes</taxon>
        <taxon>Russulales</taxon>
        <taxon>Auriscalpiaceae</taxon>
        <taxon>Auriscalpium</taxon>
    </lineage>
</organism>
<proteinExistence type="predicted"/>
<accession>A0ACB8S0P1</accession>
<name>A0ACB8S0P1_9AGAM</name>
<dbReference type="EMBL" id="MU275870">
    <property type="protein sequence ID" value="KAI0049677.1"/>
    <property type="molecule type" value="Genomic_DNA"/>
</dbReference>
<comment type="caution">
    <text evidence="1">The sequence shown here is derived from an EMBL/GenBank/DDBJ whole genome shotgun (WGS) entry which is preliminary data.</text>
</comment>
<evidence type="ECO:0000313" key="1">
    <source>
        <dbReference type="EMBL" id="KAI0049677.1"/>
    </source>
</evidence>
<sequence length="384" mass="41395">MPLIVIYNPASGSTSGKALTDDTLLPLLTSHHITPDKIAATERPNHSGELVLDFLSSLPAGEKSVTVILVSGDGTLHEIVNALWAKRRERQTPYPDINFVLIPGGTANALHSTLFPPPTAPDATSKSPSESDSTLLASLRVFLSSIPRIIPLTVGSTTISSDSSSPETVLTTVVASTSLHASILADSEALRASLPGIERFKVAAEANATRWYHAQATLTGPVSRYDPATSAFIPLEEQTLQLEGPFAYFLSTTNVDRLEPAFRIAPFQRPGLNSVDVLVVRPRRDVSLGGKDGEEERTAFKNRLWGILGGAYANGTHVESRYDDGEVIVEYFRAKGWEWEPDEKDEKAHLLCADGTIFTVPKGGKVVSTVLSRDAHDLSLAVYA</sequence>
<dbReference type="Proteomes" id="UP000814033">
    <property type="component" value="Unassembled WGS sequence"/>
</dbReference>
<reference evidence="1" key="1">
    <citation type="submission" date="2021-02" db="EMBL/GenBank/DDBJ databases">
        <authorList>
            <consortium name="DOE Joint Genome Institute"/>
            <person name="Ahrendt S."/>
            <person name="Looney B.P."/>
            <person name="Miyauchi S."/>
            <person name="Morin E."/>
            <person name="Drula E."/>
            <person name="Courty P.E."/>
            <person name="Chicoki N."/>
            <person name="Fauchery L."/>
            <person name="Kohler A."/>
            <person name="Kuo A."/>
            <person name="Labutti K."/>
            <person name="Pangilinan J."/>
            <person name="Lipzen A."/>
            <person name="Riley R."/>
            <person name="Andreopoulos W."/>
            <person name="He G."/>
            <person name="Johnson J."/>
            <person name="Barry K.W."/>
            <person name="Grigoriev I.V."/>
            <person name="Nagy L."/>
            <person name="Hibbett D."/>
            <person name="Henrissat B."/>
            <person name="Matheny P.B."/>
            <person name="Labbe J."/>
            <person name="Martin F."/>
        </authorList>
    </citation>
    <scope>NUCLEOTIDE SEQUENCE</scope>
    <source>
        <strain evidence="1">FP105234-sp</strain>
    </source>
</reference>
<gene>
    <name evidence="1" type="ORF">FA95DRAFT_816161</name>
</gene>
<evidence type="ECO:0000313" key="2">
    <source>
        <dbReference type="Proteomes" id="UP000814033"/>
    </source>
</evidence>
<keyword evidence="2" id="KW-1185">Reference proteome</keyword>
<protein>
    <submittedName>
        <fullName evidence="1">Uncharacterized protein</fullName>
    </submittedName>
</protein>
<reference evidence="1" key="2">
    <citation type="journal article" date="2022" name="New Phytol.">
        <title>Evolutionary transition to the ectomycorrhizal habit in the genomes of a hyperdiverse lineage of mushroom-forming fungi.</title>
        <authorList>
            <person name="Looney B."/>
            <person name="Miyauchi S."/>
            <person name="Morin E."/>
            <person name="Drula E."/>
            <person name="Courty P.E."/>
            <person name="Kohler A."/>
            <person name="Kuo A."/>
            <person name="LaButti K."/>
            <person name="Pangilinan J."/>
            <person name="Lipzen A."/>
            <person name="Riley R."/>
            <person name="Andreopoulos W."/>
            <person name="He G."/>
            <person name="Johnson J."/>
            <person name="Nolan M."/>
            <person name="Tritt A."/>
            <person name="Barry K.W."/>
            <person name="Grigoriev I.V."/>
            <person name="Nagy L.G."/>
            <person name="Hibbett D."/>
            <person name="Henrissat B."/>
            <person name="Matheny P.B."/>
            <person name="Labbe J."/>
            <person name="Martin F.M."/>
        </authorList>
    </citation>
    <scope>NUCLEOTIDE SEQUENCE</scope>
    <source>
        <strain evidence="1">FP105234-sp</strain>
    </source>
</reference>